<gene>
    <name evidence="1" type="ORF">OSO01_26830</name>
</gene>
<comment type="caution">
    <text evidence="1">The sequence shown here is derived from an EMBL/GenBank/DDBJ whole genome shotgun (WGS) entry which is preliminary data.</text>
</comment>
<keyword evidence="2" id="KW-1185">Reference proteome</keyword>
<reference evidence="1 2" key="1">
    <citation type="submission" date="2019-07" db="EMBL/GenBank/DDBJ databases">
        <title>Whole genome shotgun sequence of Oceanobacillus sojae NBRC 105379.</title>
        <authorList>
            <person name="Hosoyama A."/>
            <person name="Uohara A."/>
            <person name="Ohji S."/>
            <person name="Ichikawa N."/>
        </authorList>
    </citation>
    <scope>NUCLEOTIDE SEQUENCE [LARGE SCALE GENOMIC DNA]</scope>
    <source>
        <strain evidence="1 2">NBRC 105379</strain>
    </source>
</reference>
<evidence type="ECO:0000313" key="1">
    <source>
        <dbReference type="EMBL" id="GEN87944.1"/>
    </source>
</evidence>
<protein>
    <submittedName>
        <fullName evidence="1">Uncharacterized protein</fullName>
    </submittedName>
</protein>
<dbReference type="EMBL" id="BJYM01000010">
    <property type="protein sequence ID" value="GEN87944.1"/>
    <property type="molecule type" value="Genomic_DNA"/>
</dbReference>
<accession>A0A511ZKG9</accession>
<dbReference type="RefSeq" id="WP_281289850.1">
    <property type="nucleotide sequence ID" value="NZ_BJYM01000010.1"/>
</dbReference>
<organism evidence="1 2">
    <name type="scientific">Oceanobacillus sojae</name>
    <dbReference type="NCBI Taxonomy" id="582851"/>
    <lineage>
        <taxon>Bacteria</taxon>
        <taxon>Bacillati</taxon>
        <taxon>Bacillota</taxon>
        <taxon>Bacilli</taxon>
        <taxon>Bacillales</taxon>
        <taxon>Bacillaceae</taxon>
        <taxon>Oceanobacillus</taxon>
    </lineage>
</organism>
<proteinExistence type="predicted"/>
<dbReference type="AlphaFoldDB" id="A0A511ZKG9"/>
<name>A0A511ZKG9_9BACI</name>
<dbReference type="Proteomes" id="UP000321558">
    <property type="component" value="Unassembled WGS sequence"/>
</dbReference>
<sequence length="40" mass="4617">MSEIHIKTFPQEDIAEIVDLFYATVEEVNRADYSEEEIAA</sequence>
<evidence type="ECO:0000313" key="2">
    <source>
        <dbReference type="Proteomes" id="UP000321558"/>
    </source>
</evidence>